<sequence>MTELDKALELLRQDANDARNQSKYYDLFLNSTFFVPARDEPVAGEDAGPAEGQALPLIMEAEGNDYLMLFDTRERLQDWAAREVRFVEVPGHVLAAITMPPLHWALNVGTGYSKQFLPDEIAWLRGVVERCNAAAATPE</sequence>
<gene>
    <name evidence="2" type="ORF">GURASL_11420</name>
</gene>
<dbReference type="Pfam" id="PF07179">
    <property type="entry name" value="SseB"/>
    <property type="match status" value="1"/>
</dbReference>
<proteinExistence type="predicted"/>
<organism evidence="2 3">
    <name type="scientific">Geotalea uraniireducens</name>
    <dbReference type="NCBI Taxonomy" id="351604"/>
    <lineage>
        <taxon>Bacteria</taxon>
        <taxon>Pseudomonadati</taxon>
        <taxon>Thermodesulfobacteriota</taxon>
        <taxon>Desulfuromonadia</taxon>
        <taxon>Geobacterales</taxon>
        <taxon>Geobacteraceae</taxon>
        <taxon>Geotalea</taxon>
    </lineage>
</organism>
<evidence type="ECO:0000313" key="3">
    <source>
        <dbReference type="Proteomes" id="UP001317705"/>
    </source>
</evidence>
<dbReference type="Proteomes" id="UP001317705">
    <property type="component" value="Chromosome"/>
</dbReference>
<dbReference type="InterPro" id="IPR009839">
    <property type="entry name" value="SseB_N"/>
</dbReference>
<dbReference type="EMBL" id="AP027151">
    <property type="protein sequence ID" value="BDV42219.1"/>
    <property type="molecule type" value="Genomic_DNA"/>
</dbReference>
<evidence type="ECO:0000313" key="2">
    <source>
        <dbReference type="EMBL" id="BDV42219.1"/>
    </source>
</evidence>
<evidence type="ECO:0000259" key="1">
    <source>
        <dbReference type="Pfam" id="PF07179"/>
    </source>
</evidence>
<keyword evidence="3" id="KW-1185">Reference proteome</keyword>
<feature type="domain" description="SseB protein N-terminal" evidence="1">
    <location>
        <begin position="4"/>
        <end position="123"/>
    </location>
</feature>
<accession>A0ABM8EIA1</accession>
<name>A0ABM8EIA1_9BACT</name>
<reference evidence="2 3" key="1">
    <citation type="submission" date="2022-12" db="EMBL/GenBank/DDBJ databases">
        <title>Polyphasic characterization of Geotalea uranireducens NIT-SL11 newly isolated from a complex of sewage sludge and microbially reduced graphene oxide.</title>
        <authorList>
            <person name="Xie L."/>
            <person name="Yoshida N."/>
            <person name="Meng L."/>
        </authorList>
    </citation>
    <scope>NUCLEOTIDE SEQUENCE [LARGE SCALE GENOMIC DNA]</scope>
    <source>
        <strain evidence="2 3">NIT-SL11</strain>
    </source>
</reference>
<protein>
    <recommendedName>
        <fullName evidence="1">SseB protein N-terminal domain-containing protein</fullName>
    </recommendedName>
</protein>
<dbReference type="RefSeq" id="WP_282002536.1">
    <property type="nucleotide sequence ID" value="NZ_AP027151.1"/>
</dbReference>